<evidence type="ECO:0000256" key="2">
    <source>
        <dbReference type="ARBA" id="ARBA00007330"/>
    </source>
</evidence>
<dbReference type="InterPro" id="IPR036188">
    <property type="entry name" value="FAD/NAD-bd_sf"/>
</dbReference>
<evidence type="ECO:0000256" key="3">
    <source>
        <dbReference type="ARBA" id="ARBA00022630"/>
    </source>
</evidence>
<dbReference type="InterPro" id="IPR038299">
    <property type="entry name" value="DAO_C_sf"/>
</dbReference>
<evidence type="ECO:0000259" key="7">
    <source>
        <dbReference type="Pfam" id="PF16901"/>
    </source>
</evidence>
<dbReference type="Proteomes" id="UP001465331">
    <property type="component" value="Unassembled WGS sequence"/>
</dbReference>
<evidence type="ECO:0000313" key="8">
    <source>
        <dbReference type="EMBL" id="MES0873789.1"/>
    </source>
</evidence>
<evidence type="ECO:0000256" key="5">
    <source>
        <dbReference type="ARBA" id="ARBA00023002"/>
    </source>
</evidence>
<evidence type="ECO:0000256" key="4">
    <source>
        <dbReference type="ARBA" id="ARBA00022827"/>
    </source>
</evidence>
<dbReference type="InterPro" id="IPR006076">
    <property type="entry name" value="FAD-dep_OxRdtase"/>
</dbReference>
<dbReference type="Gene3D" id="3.30.9.10">
    <property type="entry name" value="D-Amino Acid Oxidase, subunit A, domain 2"/>
    <property type="match status" value="1"/>
</dbReference>
<dbReference type="PANTHER" id="PTHR11985">
    <property type="entry name" value="GLYCEROL-3-PHOSPHATE DEHYDROGENASE"/>
    <property type="match status" value="1"/>
</dbReference>
<name>A0ABV2ABE7_9GAMM</name>
<keyword evidence="4" id="KW-0274">FAD</keyword>
<dbReference type="InterPro" id="IPR031656">
    <property type="entry name" value="DAO_C"/>
</dbReference>
<proteinExistence type="inferred from homology"/>
<accession>A0ABV2ABE7</accession>
<sequence>MSPFPLIRNIAALRRGRFDVLVIGGGIYGAWTAYDAASRGLSVALIEKTDWGAGTSSASSKLIHGGLRYLEHYEFRLVRHALKERRTLSRIAPHLVRPLNFVLPMWKGPRASPLMVSAGLHLYDLLALGGQPVSRHKFHRPRELLARYPFVDPARLLGGFRYGDCQEDDARMTLVVTAAAQAFGAVCANRVRAASLIEQRGRVCGARLVDERSGEHFELYAGAVVNAAGPWARELLGADAPPVKLVKGTHLILPAIPGCNEAFLLTAADGRVFFVIPWYARTLVGTTESTVRHPSEAQPTVEETRYLLDGVRRGLPGLGWTERDVIGAFSGVRMLQAQDGKSLAAVSREFEVHTPKPGLVMHVGGKYTTARSDSIEIVDAVFAALKRKPPPAVTHAHALPGAPAGEFETWQAQTIARLAAAGVDLDAARWLSLRHGTGVEAILDLIAEQPQRAARIDEQAPFIVAEAVHAIRNEMAFEVDDLARRRMPLSLLVHGEAWRPKLQAVLDAERTASADA</sequence>
<feature type="domain" description="FAD dependent oxidoreductase" evidence="6">
    <location>
        <begin position="19"/>
        <end position="366"/>
    </location>
</feature>
<dbReference type="Gene3D" id="3.50.50.60">
    <property type="entry name" value="FAD/NAD(P)-binding domain"/>
    <property type="match status" value="1"/>
</dbReference>
<keyword evidence="9" id="KW-1185">Reference proteome</keyword>
<dbReference type="PRINTS" id="PR01001">
    <property type="entry name" value="FADG3PDH"/>
</dbReference>
<dbReference type="InterPro" id="IPR000447">
    <property type="entry name" value="G3P_DH_FAD-dep"/>
</dbReference>
<keyword evidence="3" id="KW-0285">Flavoprotein</keyword>
<comment type="caution">
    <text evidence="8">The sequence shown here is derived from an EMBL/GenBank/DDBJ whole genome shotgun (WGS) entry which is preliminary data.</text>
</comment>
<feature type="domain" description="Alpha-glycerophosphate oxidase C-terminal" evidence="7">
    <location>
        <begin position="393"/>
        <end position="505"/>
    </location>
</feature>
<dbReference type="Gene3D" id="1.10.8.870">
    <property type="entry name" value="Alpha-glycerophosphate oxidase, cap domain"/>
    <property type="match status" value="1"/>
</dbReference>
<reference evidence="8 9" key="1">
    <citation type="submission" date="2024-06" db="EMBL/GenBank/DDBJ databases">
        <authorList>
            <person name="Li Z."/>
            <person name="Jiang Y."/>
        </authorList>
    </citation>
    <scope>NUCLEOTIDE SEQUENCE [LARGE SCALE GENOMIC DNA]</scope>
    <source>
        <strain evidence="8 9">HSW-8</strain>
    </source>
</reference>
<dbReference type="Pfam" id="PF01266">
    <property type="entry name" value="DAO"/>
    <property type="match status" value="1"/>
</dbReference>
<dbReference type="PANTHER" id="PTHR11985:SF15">
    <property type="entry name" value="GLYCEROL-3-PHOSPHATE DEHYDROGENASE, MITOCHONDRIAL"/>
    <property type="match status" value="1"/>
</dbReference>
<dbReference type="GO" id="GO:0016491">
    <property type="term" value="F:oxidoreductase activity"/>
    <property type="evidence" value="ECO:0007669"/>
    <property type="project" value="UniProtKB-KW"/>
</dbReference>
<dbReference type="EMBL" id="JBEPIJ010000006">
    <property type="protein sequence ID" value="MES0873789.1"/>
    <property type="molecule type" value="Genomic_DNA"/>
</dbReference>
<dbReference type="EC" id="1.-.-.-" evidence="8"/>
<organism evidence="8 9">
    <name type="scientific">Sinimarinibacterium thermocellulolyticum</name>
    <dbReference type="NCBI Taxonomy" id="3170016"/>
    <lineage>
        <taxon>Bacteria</taxon>
        <taxon>Pseudomonadati</taxon>
        <taxon>Pseudomonadota</taxon>
        <taxon>Gammaproteobacteria</taxon>
        <taxon>Nevskiales</taxon>
        <taxon>Nevskiaceae</taxon>
        <taxon>Sinimarinibacterium</taxon>
    </lineage>
</organism>
<protein>
    <submittedName>
        <fullName evidence="8">Glycerol-3-phosphate dehydrogenase/oxidase</fullName>
        <ecNumber evidence="8">1.-.-.-</ecNumber>
    </submittedName>
</protein>
<dbReference type="Pfam" id="PF16901">
    <property type="entry name" value="DAO_C"/>
    <property type="match status" value="1"/>
</dbReference>
<evidence type="ECO:0000256" key="1">
    <source>
        <dbReference type="ARBA" id="ARBA00001974"/>
    </source>
</evidence>
<dbReference type="SUPFAM" id="SSF51905">
    <property type="entry name" value="FAD/NAD(P)-binding domain"/>
    <property type="match status" value="1"/>
</dbReference>
<gene>
    <name evidence="8" type="ORF">ABSH63_07220</name>
</gene>
<comment type="cofactor">
    <cofactor evidence="1">
        <name>FAD</name>
        <dbReference type="ChEBI" id="CHEBI:57692"/>
    </cofactor>
</comment>
<keyword evidence="5 8" id="KW-0560">Oxidoreductase</keyword>
<comment type="similarity">
    <text evidence="2">Belongs to the FAD-dependent glycerol-3-phosphate dehydrogenase family.</text>
</comment>
<evidence type="ECO:0000313" key="9">
    <source>
        <dbReference type="Proteomes" id="UP001465331"/>
    </source>
</evidence>
<evidence type="ECO:0000259" key="6">
    <source>
        <dbReference type="Pfam" id="PF01266"/>
    </source>
</evidence>
<dbReference type="RefSeq" id="WP_352888625.1">
    <property type="nucleotide sequence ID" value="NZ_JBEPIJ010000006.1"/>
</dbReference>